<feature type="chain" id="PRO_5020588560" evidence="1">
    <location>
        <begin position="28"/>
        <end position="202"/>
    </location>
</feature>
<sequence>MTHTRHRTALALPLSLTLSLWGFAAHAGPAIDQFKQDIAAFTAAQAANPDKTIQYTDPQGALARAVLNPGRIPSVVDEALAEPNGADQIKAALEAYKPISNRYAGAFERLPGKYDGEYLDSFEAMYQVTLAGLKPLKDVKPQDIPDETLRPMLEAAVKMAAAMPAILVKVLEKQVDAGKFSADFTPVARARIEALRAALPKP</sequence>
<dbReference type="AlphaFoldDB" id="A0A4R6R9K3"/>
<protein>
    <submittedName>
        <fullName evidence="2">Uncharacterized protein</fullName>
    </submittedName>
</protein>
<gene>
    <name evidence="2" type="ORF">EV672_106250</name>
</gene>
<keyword evidence="1" id="KW-0732">Signal</keyword>
<keyword evidence="3" id="KW-1185">Reference proteome</keyword>
<dbReference type="EMBL" id="SNXW01000006">
    <property type="protein sequence ID" value="TDP82287.1"/>
    <property type="molecule type" value="Genomic_DNA"/>
</dbReference>
<reference evidence="2 3" key="1">
    <citation type="submission" date="2019-03" db="EMBL/GenBank/DDBJ databases">
        <title>Genomic Encyclopedia of Type Strains, Phase IV (KMG-IV): sequencing the most valuable type-strain genomes for metagenomic binning, comparative biology and taxonomic classification.</title>
        <authorList>
            <person name="Goeker M."/>
        </authorList>
    </citation>
    <scope>NUCLEOTIDE SEQUENCE [LARGE SCALE GENOMIC DNA]</scope>
    <source>
        <strain evidence="2 3">DSM 11901</strain>
    </source>
</reference>
<evidence type="ECO:0000313" key="2">
    <source>
        <dbReference type="EMBL" id="TDP82287.1"/>
    </source>
</evidence>
<organism evidence="2 3">
    <name type="scientific">Aquabacterium commune</name>
    <dbReference type="NCBI Taxonomy" id="70586"/>
    <lineage>
        <taxon>Bacteria</taxon>
        <taxon>Pseudomonadati</taxon>
        <taxon>Pseudomonadota</taxon>
        <taxon>Betaproteobacteria</taxon>
        <taxon>Burkholderiales</taxon>
        <taxon>Aquabacterium</taxon>
    </lineage>
</organism>
<evidence type="ECO:0000313" key="3">
    <source>
        <dbReference type="Proteomes" id="UP000294593"/>
    </source>
</evidence>
<dbReference type="OrthoDB" id="9974263at2"/>
<evidence type="ECO:0000256" key="1">
    <source>
        <dbReference type="SAM" id="SignalP"/>
    </source>
</evidence>
<comment type="caution">
    <text evidence="2">The sequence shown here is derived from an EMBL/GenBank/DDBJ whole genome shotgun (WGS) entry which is preliminary data.</text>
</comment>
<accession>A0A4R6R9K3</accession>
<proteinExistence type="predicted"/>
<name>A0A4R6R9K3_9BURK</name>
<feature type="signal peptide" evidence="1">
    <location>
        <begin position="1"/>
        <end position="27"/>
    </location>
</feature>
<dbReference type="Proteomes" id="UP000294593">
    <property type="component" value="Unassembled WGS sequence"/>
</dbReference>
<dbReference type="RefSeq" id="WP_133609553.1">
    <property type="nucleotide sequence ID" value="NZ_SNXW01000006.1"/>
</dbReference>